<organism evidence="2 3">
    <name type="scientific">Paenibacillus illinoisensis</name>
    <dbReference type="NCBI Taxonomy" id="59845"/>
    <lineage>
        <taxon>Bacteria</taxon>
        <taxon>Bacillati</taxon>
        <taxon>Bacillota</taxon>
        <taxon>Bacilli</taxon>
        <taxon>Bacillales</taxon>
        <taxon>Paenibacillaceae</taxon>
        <taxon>Paenibacillus</taxon>
    </lineage>
</organism>
<dbReference type="PROSITE" id="PS51186">
    <property type="entry name" value="GNAT"/>
    <property type="match status" value="1"/>
</dbReference>
<dbReference type="RefSeq" id="WP_110757160.1">
    <property type="nucleotide sequence ID" value="NZ_PRLG01000011.1"/>
</dbReference>
<dbReference type="InterPro" id="IPR000182">
    <property type="entry name" value="GNAT_dom"/>
</dbReference>
<gene>
    <name evidence="2" type="ORF">PIL02S_01440</name>
</gene>
<accession>A0A2W0CJB5</accession>
<name>A0A2W0CJB5_9BACL</name>
<dbReference type="SUPFAM" id="SSF55729">
    <property type="entry name" value="Acyl-CoA N-acyltransferases (Nat)"/>
    <property type="match status" value="1"/>
</dbReference>
<dbReference type="InterPro" id="IPR016181">
    <property type="entry name" value="Acyl_CoA_acyltransferase"/>
</dbReference>
<proteinExistence type="predicted"/>
<dbReference type="GO" id="GO:0016747">
    <property type="term" value="F:acyltransferase activity, transferring groups other than amino-acyl groups"/>
    <property type="evidence" value="ECO:0007669"/>
    <property type="project" value="InterPro"/>
</dbReference>
<keyword evidence="2" id="KW-0012">Acyltransferase</keyword>
<feature type="domain" description="N-acetyltransferase" evidence="1">
    <location>
        <begin position="7"/>
        <end position="161"/>
    </location>
</feature>
<comment type="caution">
    <text evidence="2">The sequence shown here is derived from an EMBL/GenBank/DDBJ whole genome shotgun (WGS) entry which is preliminary data.</text>
</comment>
<evidence type="ECO:0000313" key="2">
    <source>
        <dbReference type="EMBL" id="PYY30162.1"/>
    </source>
</evidence>
<dbReference type="Proteomes" id="UP000247459">
    <property type="component" value="Unassembled WGS sequence"/>
</dbReference>
<dbReference type="AlphaFoldDB" id="A0A2W0CJB5"/>
<dbReference type="OrthoDB" id="8479334at2"/>
<dbReference type="EMBL" id="PRLG01000011">
    <property type="protein sequence ID" value="PYY30162.1"/>
    <property type="molecule type" value="Genomic_DNA"/>
</dbReference>
<evidence type="ECO:0000259" key="1">
    <source>
        <dbReference type="PROSITE" id="PS51186"/>
    </source>
</evidence>
<dbReference type="CDD" id="cd04301">
    <property type="entry name" value="NAT_SF"/>
    <property type="match status" value="1"/>
</dbReference>
<dbReference type="Pfam" id="PF00583">
    <property type="entry name" value="Acetyltransf_1"/>
    <property type="match status" value="1"/>
</dbReference>
<dbReference type="Gene3D" id="3.40.630.30">
    <property type="match status" value="1"/>
</dbReference>
<reference evidence="2 3" key="1">
    <citation type="submission" date="2018-01" db="EMBL/GenBank/DDBJ databases">
        <title>Genome sequence of the PGP bacterium Paenibacillus illinoisensis E3.</title>
        <authorList>
            <person name="Rolli E."/>
            <person name="Marasco R."/>
            <person name="Bessem C."/>
            <person name="Michoud G."/>
            <person name="Gaiarsa S."/>
            <person name="Borin S."/>
            <person name="Daffonchio D."/>
        </authorList>
    </citation>
    <scope>NUCLEOTIDE SEQUENCE [LARGE SCALE GENOMIC DNA]</scope>
    <source>
        <strain evidence="2 3">E3</strain>
    </source>
</reference>
<evidence type="ECO:0000313" key="3">
    <source>
        <dbReference type="Proteomes" id="UP000247459"/>
    </source>
</evidence>
<sequence>MVEINAIDYEDKEVLHNLMQLYRYDSSEFDGHELNIHGLYLYKYIDHQWTDTYRRPLMIKVNGEIAGFALVMLDVPGEFVHVSEASRTNIISDFFIVRKYRNQGYGKRAAFHIFDQFPGAWEIRQTLANKPANQFWNRVIHNYTEGMYREIILNEEGWTGPIQVFGSEPNNTLKGDSTHNPR</sequence>
<protein>
    <recommendedName>
        <fullName evidence="1">N-acetyltransferase domain-containing protein</fullName>
    </recommendedName>
</protein>
<keyword evidence="2" id="KW-0808">Transferase</keyword>